<evidence type="ECO:0000259" key="4">
    <source>
        <dbReference type="PROSITE" id="PS50995"/>
    </source>
</evidence>
<evidence type="ECO:0000313" key="5">
    <source>
        <dbReference type="EMBL" id="TCT39059.1"/>
    </source>
</evidence>
<keyword evidence="1" id="KW-0805">Transcription regulation</keyword>
<evidence type="ECO:0000256" key="1">
    <source>
        <dbReference type="ARBA" id="ARBA00023015"/>
    </source>
</evidence>
<evidence type="ECO:0000256" key="3">
    <source>
        <dbReference type="ARBA" id="ARBA00023163"/>
    </source>
</evidence>
<name>A0A4R3NRG9_9HYPH</name>
<dbReference type="GO" id="GO:0003700">
    <property type="term" value="F:DNA-binding transcription factor activity"/>
    <property type="evidence" value="ECO:0007669"/>
    <property type="project" value="InterPro"/>
</dbReference>
<gene>
    <name evidence="5" type="ORF">EDC90_101424</name>
</gene>
<keyword evidence="6" id="KW-1185">Reference proteome</keyword>
<comment type="caution">
    <text evidence="5">The sequence shown here is derived from an EMBL/GenBank/DDBJ whole genome shotgun (WGS) entry which is preliminary data.</text>
</comment>
<dbReference type="SMART" id="SM00347">
    <property type="entry name" value="HTH_MARR"/>
    <property type="match status" value="1"/>
</dbReference>
<dbReference type="Pfam" id="PF01047">
    <property type="entry name" value="MarR"/>
    <property type="match status" value="1"/>
</dbReference>
<dbReference type="GO" id="GO:0006950">
    <property type="term" value="P:response to stress"/>
    <property type="evidence" value="ECO:0007669"/>
    <property type="project" value="TreeGrafter"/>
</dbReference>
<dbReference type="Proteomes" id="UP000295097">
    <property type="component" value="Unassembled WGS sequence"/>
</dbReference>
<dbReference type="RefSeq" id="WP_132311336.1">
    <property type="nucleotide sequence ID" value="NZ_SMAR01000014.1"/>
</dbReference>
<dbReference type="Gene3D" id="1.10.10.10">
    <property type="entry name" value="Winged helix-like DNA-binding domain superfamily/Winged helix DNA-binding domain"/>
    <property type="match status" value="1"/>
</dbReference>
<proteinExistence type="predicted"/>
<keyword evidence="2" id="KW-0238">DNA-binding</keyword>
<dbReference type="InterPro" id="IPR036388">
    <property type="entry name" value="WH-like_DNA-bd_sf"/>
</dbReference>
<dbReference type="SUPFAM" id="SSF46785">
    <property type="entry name" value="Winged helix' DNA-binding domain"/>
    <property type="match status" value="1"/>
</dbReference>
<keyword evidence="3" id="KW-0804">Transcription</keyword>
<dbReference type="InterPro" id="IPR036390">
    <property type="entry name" value="WH_DNA-bd_sf"/>
</dbReference>
<accession>A0A4R3NRG9</accession>
<protein>
    <submittedName>
        <fullName evidence="5">MarR family transcriptional regulator</fullName>
    </submittedName>
</protein>
<sequence length="158" mass="17946">MPDQDRKDSAEWTDLGRMLPAVGQSWRRVLGQRLSNEGLSDATALPILVLWRSRDSEMRQHELAPLLGLETSGVVRLLDTLSKRGLLRRVEDPSDRRARLLQLTDEGIALGKRADRIARELREELLAGLSEKDLAITEYVLKTLSSVLETYEEKQKAR</sequence>
<dbReference type="PANTHER" id="PTHR33164">
    <property type="entry name" value="TRANSCRIPTIONAL REGULATOR, MARR FAMILY"/>
    <property type="match status" value="1"/>
</dbReference>
<dbReference type="InterPro" id="IPR039422">
    <property type="entry name" value="MarR/SlyA-like"/>
</dbReference>
<organism evidence="5 6">
    <name type="scientific">Martelella mediterranea</name>
    <dbReference type="NCBI Taxonomy" id="293089"/>
    <lineage>
        <taxon>Bacteria</taxon>
        <taxon>Pseudomonadati</taxon>
        <taxon>Pseudomonadota</taxon>
        <taxon>Alphaproteobacteria</taxon>
        <taxon>Hyphomicrobiales</taxon>
        <taxon>Aurantimonadaceae</taxon>
        <taxon>Martelella</taxon>
    </lineage>
</organism>
<feature type="domain" description="HTH marR-type" evidence="4">
    <location>
        <begin position="12"/>
        <end position="146"/>
    </location>
</feature>
<dbReference type="PRINTS" id="PR00598">
    <property type="entry name" value="HTHMARR"/>
</dbReference>
<dbReference type="PANTHER" id="PTHR33164:SF64">
    <property type="entry name" value="TRANSCRIPTIONAL REGULATOR SLYA"/>
    <property type="match status" value="1"/>
</dbReference>
<evidence type="ECO:0000313" key="6">
    <source>
        <dbReference type="Proteomes" id="UP000295097"/>
    </source>
</evidence>
<dbReference type="OrthoDB" id="2287011at2"/>
<reference evidence="5 6" key="1">
    <citation type="submission" date="2019-03" db="EMBL/GenBank/DDBJ databases">
        <title>Freshwater and sediment microbial communities from various areas in North America, analyzing microbe dynamics in response to fracking.</title>
        <authorList>
            <person name="Lamendella R."/>
        </authorList>
    </citation>
    <scope>NUCLEOTIDE SEQUENCE [LARGE SCALE GENOMIC DNA]</scope>
    <source>
        <strain evidence="5 6">175.2</strain>
    </source>
</reference>
<dbReference type="GO" id="GO:0003677">
    <property type="term" value="F:DNA binding"/>
    <property type="evidence" value="ECO:0007669"/>
    <property type="project" value="UniProtKB-KW"/>
</dbReference>
<dbReference type="InterPro" id="IPR000835">
    <property type="entry name" value="HTH_MarR-typ"/>
</dbReference>
<evidence type="ECO:0000256" key="2">
    <source>
        <dbReference type="ARBA" id="ARBA00023125"/>
    </source>
</evidence>
<dbReference type="EMBL" id="SMAR01000014">
    <property type="protein sequence ID" value="TCT39059.1"/>
    <property type="molecule type" value="Genomic_DNA"/>
</dbReference>
<dbReference type="PROSITE" id="PS50995">
    <property type="entry name" value="HTH_MARR_2"/>
    <property type="match status" value="1"/>
</dbReference>
<dbReference type="AlphaFoldDB" id="A0A4R3NRG9"/>